<dbReference type="GO" id="GO:0007165">
    <property type="term" value="P:signal transduction"/>
    <property type="evidence" value="ECO:0000318"/>
    <property type="project" value="GO_Central"/>
</dbReference>
<organism evidence="2 3">
    <name type="scientific">Helobdella robusta</name>
    <name type="common">Californian leech</name>
    <dbReference type="NCBI Taxonomy" id="6412"/>
    <lineage>
        <taxon>Eukaryota</taxon>
        <taxon>Metazoa</taxon>
        <taxon>Spiralia</taxon>
        <taxon>Lophotrochozoa</taxon>
        <taxon>Annelida</taxon>
        <taxon>Clitellata</taxon>
        <taxon>Hirudinea</taxon>
        <taxon>Rhynchobdellida</taxon>
        <taxon>Glossiphoniidae</taxon>
        <taxon>Helobdella</taxon>
    </lineage>
</organism>
<dbReference type="HOGENOM" id="CLU_1005698_0_0_1"/>
<evidence type="ECO:0000313" key="3">
    <source>
        <dbReference type="Proteomes" id="UP000015101"/>
    </source>
</evidence>
<dbReference type="GO" id="GO:0004888">
    <property type="term" value="F:transmembrane signaling receptor activity"/>
    <property type="evidence" value="ECO:0000318"/>
    <property type="project" value="GO_Central"/>
</dbReference>
<dbReference type="RefSeq" id="XP_009024323.1">
    <property type="nucleotide sequence ID" value="XM_009026075.1"/>
</dbReference>
<reference evidence="2" key="3">
    <citation type="submission" date="2015-06" db="UniProtKB">
        <authorList>
            <consortium name="EnsemblMetazoa"/>
        </authorList>
    </citation>
    <scope>IDENTIFICATION</scope>
</reference>
<reference evidence="3" key="1">
    <citation type="submission" date="2012-12" db="EMBL/GenBank/DDBJ databases">
        <authorList>
            <person name="Hellsten U."/>
            <person name="Grimwood J."/>
            <person name="Chapman J.A."/>
            <person name="Shapiro H."/>
            <person name="Aerts A."/>
            <person name="Otillar R.P."/>
            <person name="Terry A.Y."/>
            <person name="Boore J.L."/>
            <person name="Simakov O."/>
            <person name="Marletaz F."/>
            <person name="Cho S.-J."/>
            <person name="Edsinger-Gonzales E."/>
            <person name="Havlak P."/>
            <person name="Kuo D.-H."/>
            <person name="Larsson T."/>
            <person name="Lv J."/>
            <person name="Arendt D."/>
            <person name="Savage R."/>
            <person name="Osoegawa K."/>
            <person name="de Jong P."/>
            <person name="Lindberg D.R."/>
            <person name="Seaver E.C."/>
            <person name="Weisblat D.A."/>
            <person name="Putnam N.H."/>
            <person name="Grigoriev I.V."/>
            <person name="Rokhsar D.S."/>
        </authorList>
    </citation>
    <scope>NUCLEOTIDE SEQUENCE</scope>
</reference>
<dbReference type="EMBL" id="KB097336">
    <property type="protein sequence ID" value="ESN97491.1"/>
    <property type="molecule type" value="Genomic_DNA"/>
</dbReference>
<sequence>MSDNFEETSFLGCFEIFDSKYQNTINKFEDCVGLCLNYSGDKKGYLIAFRLGSECHCGVDPDVKVPSTECGHKCSNRYVCGGEHFYAVYSGFVSYSIKELLLYTPYIYGRRNSVVVNCPVLRGAMIGFKYKRFLFVINERMENKWCLCGDLLIPNEMLPVSECSSACLDGPGKMCGFKNIYSVYTVRYPQEFASTKHQYRFCLNEKLSESGYNCNRHRCFPGWRGEFCDGRDLLCMTVSRQFFIFEYYYYINIFRLALTHFFGGEGGDCTFASPLLR</sequence>
<dbReference type="GeneID" id="20206517"/>
<evidence type="ECO:0000313" key="2">
    <source>
        <dbReference type="EnsemblMetazoa" id="HelroP177918"/>
    </source>
</evidence>
<dbReference type="OrthoDB" id="4781at2759"/>
<evidence type="ECO:0008006" key="4">
    <source>
        <dbReference type="Google" id="ProtNLM"/>
    </source>
</evidence>
<keyword evidence="3" id="KW-1185">Reference proteome</keyword>
<dbReference type="GO" id="GO:0005886">
    <property type="term" value="C:plasma membrane"/>
    <property type="evidence" value="ECO:0000318"/>
    <property type="project" value="GO_Central"/>
</dbReference>
<dbReference type="CTD" id="20206517"/>
<evidence type="ECO:0000313" key="1">
    <source>
        <dbReference type="EMBL" id="ESN97491.1"/>
    </source>
</evidence>
<dbReference type="EnsemblMetazoa" id="HelroT177918">
    <property type="protein sequence ID" value="HelroP177918"/>
    <property type="gene ID" value="HelroG177918"/>
</dbReference>
<reference evidence="1 3" key="2">
    <citation type="journal article" date="2013" name="Nature">
        <title>Insights into bilaterian evolution from three spiralian genomes.</title>
        <authorList>
            <person name="Simakov O."/>
            <person name="Marletaz F."/>
            <person name="Cho S.J."/>
            <person name="Edsinger-Gonzales E."/>
            <person name="Havlak P."/>
            <person name="Hellsten U."/>
            <person name="Kuo D.H."/>
            <person name="Larsson T."/>
            <person name="Lv J."/>
            <person name="Arendt D."/>
            <person name="Savage R."/>
            <person name="Osoegawa K."/>
            <person name="de Jong P."/>
            <person name="Grimwood J."/>
            <person name="Chapman J.A."/>
            <person name="Shapiro H."/>
            <person name="Aerts A."/>
            <person name="Otillar R.P."/>
            <person name="Terry A.Y."/>
            <person name="Boore J.L."/>
            <person name="Grigoriev I.V."/>
            <person name="Lindberg D.R."/>
            <person name="Seaver E.C."/>
            <person name="Weisblat D.A."/>
            <person name="Putnam N.H."/>
            <person name="Rokhsar D.S."/>
        </authorList>
    </citation>
    <scope>NUCLEOTIDE SEQUENCE</scope>
</reference>
<proteinExistence type="predicted"/>
<accession>T1FCG8</accession>
<name>T1FCG8_HELRO</name>
<dbReference type="AlphaFoldDB" id="T1FCG8"/>
<protein>
    <recommendedName>
        <fullName evidence="4">WSC domain-containing protein</fullName>
    </recommendedName>
</protein>
<dbReference type="Proteomes" id="UP000015101">
    <property type="component" value="Unassembled WGS sequence"/>
</dbReference>
<gene>
    <name evidence="2" type="primary">20206517</name>
    <name evidence="1" type="ORF">HELRODRAFT_177918</name>
</gene>
<dbReference type="KEGG" id="hro:HELRODRAFT_177918"/>
<dbReference type="EMBL" id="AMQM01006227">
    <property type="status" value="NOT_ANNOTATED_CDS"/>
    <property type="molecule type" value="Genomic_DNA"/>
</dbReference>
<dbReference type="InParanoid" id="T1FCG8"/>